<dbReference type="Proteomes" id="UP001194746">
    <property type="component" value="Unassembled WGS sequence"/>
</dbReference>
<comment type="caution">
    <text evidence="1">The sequence shown here is derived from an EMBL/GenBank/DDBJ whole genome shotgun (WGS) entry which is preliminary data.</text>
</comment>
<sequence length="283" mass="31690">MTQPQPNLTRLRQVALLAKDLQSAEELLTKVLGTEVIFRDAQVGTWGLENFLVPLGGDIIEVVSPFREGTTAGRLLQKRGDGGYMIIMQTVDAPARRKYIESSGLSKVIFSHSHGDSHCIQYHPKGIPGGMMPELDSHDPSVRNPDPVGARFSPWHACGPDFGAYAAAMERHSHLHLLQATCRLAPGKEDIEQAARVWENTFGTRREGSDLVFTNSRLKFKRGVDQLPEGLESLTIGIQGKRRYEEVYRRAREINVIKDGRVVMLGVEWHFVELPENEARSRI</sequence>
<evidence type="ECO:0000313" key="2">
    <source>
        <dbReference type="Proteomes" id="UP001194746"/>
    </source>
</evidence>
<protein>
    <recommendedName>
        <fullName evidence="3">Glyoxalase-like domain-containing protein</fullName>
    </recommendedName>
</protein>
<dbReference type="InterPro" id="IPR029068">
    <property type="entry name" value="Glyas_Bleomycin-R_OHBP_Dase"/>
</dbReference>
<dbReference type="AlphaFoldDB" id="A0AAD4GPY6"/>
<reference evidence="1" key="1">
    <citation type="journal article" date="2019" name="Beilstein J. Org. Chem.">
        <title>Nanangenines: drimane sesquiterpenoids as the dominant metabolite cohort of a novel Australian fungus, Aspergillus nanangensis.</title>
        <authorList>
            <person name="Lacey H.J."/>
            <person name="Gilchrist C.L.M."/>
            <person name="Crombie A."/>
            <person name="Kalaitzis J.A."/>
            <person name="Vuong D."/>
            <person name="Rutledge P.J."/>
            <person name="Turner P."/>
            <person name="Pitt J.I."/>
            <person name="Lacey E."/>
            <person name="Chooi Y.H."/>
            <person name="Piggott A.M."/>
        </authorList>
    </citation>
    <scope>NUCLEOTIDE SEQUENCE</scope>
    <source>
        <strain evidence="1">MST-FP2251</strain>
    </source>
</reference>
<dbReference type="SUPFAM" id="SSF54593">
    <property type="entry name" value="Glyoxalase/Bleomycin resistance protein/Dihydroxybiphenyl dioxygenase"/>
    <property type="match status" value="1"/>
</dbReference>
<evidence type="ECO:0008006" key="3">
    <source>
        <dbReference type="Google" id="ProtNLM"/>
    </source>
</evidence>
<keyword evidence="2" id="KW-1185">Reference proteome</keyword>
<dbReference type="Gene3D" id="3.10.180.10">
    <property type="entry name" value="2,3-Dihydroxybiphenyl 1,2-Dioxygenase, domain 1"/>
    <property type="match status" value="1"/>
</dbReference>
<organism evidence="1 2">
    <name type="scientific">Aspergillus nanangensis</name>
    <dbReference type="NCBI Taxonomy" id="2582783"/>
    <lineage>
        <taxon>Eukaryota</taxon>
        <taxon>Fungi</taxon>
        <taxon>Dikarya</taxon>
        <taxon>Ascomycota</taxon>
        <taxon>Pezizomycotina</taxon>
        <taxon>Eurotiomycetes</taxon>
        <taxon>Eurotiomycetidae</taxon>
        <taxon>Eurotiales</taxon>
        <taxon>Aspergillaceae</taxon>
        <taxon>Aspergillus</taxon>
        <taxon>Aspergillus subgen. Circumdati</taxon>
    </lineage>
</organism>
<gene>
    <name evidence="1" type="ORF">FE257_000957</name>
</gene>
<evidence type="ECO:0000313" key="1">
    <source>
        <dbReference type="EMBL" id="KAF9884890.1"/>
    </source>
</evidence>
<reference evidence="1" key="2">
    <citation type="submission" date="2020-02" db="EMBL/GenBank/DDBJ databases">
        <authorList>
            <person name="Gilchrist C.L.M."/>
            <person name="Chooi Y.-H."/>
        </authorList>
    </citation>
    <scope>NUCLEOTIDE SEQUENCE</scope>
    <source>
        <strain evidence="1">MST-FP2251</strain>
    </source>
</reference>
<accession>A0AAD4GPY6</accession>
<proteinExistence type="predicted"/>
<dbReference type="EMBL" id="VCAU01000109">
    <property type="protein sequence ID" value="KAF9884890.1"/>
    <property type="molecule type" value="Genomic_DNA"/>
</dbReference>
<name>A0AAD4GPY6_ASPNN</name>